<evidence type="ECO:0000313" key="1">
    <source>
        <dbReference type="EMBL" id="KAJ0034218.1"/>
    </source>
</evidence>
<keyword evidence="2" id="KW-1185">Reference proteome</keyword>
<comment type="caution">
    <text evidence="1">The sequence shown here is derived from an EMBL/GenBank/DDBJ whole genome shotgun (WGS) entry which is preliminary data.</text>
</comment>
<proteinExistence type="predicted"/>
<accession>A0ACC0YCR8</accession>
<gene>
    <name evidence="1" type="ORF">Pint_25625</name>
</gene>
<evidence type="ECO:0000313" key="2">
    <source>
        <dbReference type="Proteomes" id="UP001163603"/>
    </source>
</evidence>
<reference evidence="2" key="1">
    <citation type="journal article" date="2023" name="G3 (Bethesda)">
        <title>Genome assembly and association tests identify interacting loci associated with vigor, precocity, and sex in interspecific pistachio rootstocks.</title>
        <authorList>
            <person name="Palmer W."/>
            <person name="Jacygrad E."/>
            <person name="Sagayaradj S."/>
            <person name="Cavanaugh K."/>
            <person name="Han R."/>
            <person name="Bertier L."/>
            <person name="Beede B."/>
            <person name="Kafkas S."/>
            <person name="Golino D."/>
            <person name="Preece J."/>
            <person name="Michelmore R."/>
        </authorList>
    </citation>
    <scope>NUCLEOTIDE SEQUENCE [LARGE SCALE GENOMIC DNA]</scope>
</reference>
<dbReference type="EMBL" id="CM047742">
    <property type="protein sequence ID" value="KAJ0034218.1"/>
    <property type="molecule type" value="Genomic_DNA"/>
</dbReference>
<name>A0ACC0YCR8_9ROSI</name>
<protein>
    <submittedName>
        <fullName evidence="1">Uncharacterized protein</fullName>
    </submittedName>
</protein>
<dbReference type="Proteomes" id="UP001163603">
    <property type="component" value="Chromosome 7"/>
</dbReference>
<sequence>MNPPDVASSKPPTNSTSIESVELSITKLIKNCHRKLEWQNIFNPNTAPWRSRLVDFLESIIVRVLTIILLIVDLIVTILQLSSSLLSCTPKKKYHLEHVWYHWVEIGILILLSVKIVGLAIGLGSSFFRRPGYVIDGVVVIGAIILEIFLKEKGGGLIVVVSLWRVLRLVESAFELSDEAIEAQIEGILCQFEALKDENIKLKEAIGEKDKMIEELREELDQFRCICLRSLQ</sequence>
<organism evidence="1 2">
    <name type="scientific">Pistacia integerrima</name>
    <dbReference type="NCBI Taxonomy" id="434235"/>
    <lineage>
        <taxon>Eukaryota</taxon>
        <taxon>Viridiplantae</taxon>
        <taxon>Streptophyta</taxon>
        <taxon>Embryophyta</taxon>
        <taxon>Tracheophyta</taxon>
        <taxon>Spermatophyta</taxon>
        <taxon>Magnoliopsida</taxon>
        <taxon>eudicotyledons</taxon>
        <taxon>Gunneridae</taxon>
        <taxon>Pentapetalae</taxon>
        <taxon>rosids</taxon>
        <taxon>malvids</taxon>
        <taxon>Sapindales</taxon>
        <taxon>Anacardiaceae</taxon>
        <taxon>Pistacia</taxon>
    </lineage>
</organism>